<dbReference type="PANTHER" id="PTHR39600">
    <property type="entry name" value="PEPTIDASE INHIBITOR I78 FAMILY PROTEIN"/>
    <property type="match status" value="1"/>
</dbReference>
<sequence>MPLIPLAVLLASMVACSTMPAEPPMDGAPTGMCNAQAASWAIGRAPTQDVVDRATRDSGAAVSRVLRPGQVVTMEYRADRLNIDVNEREAITGLRCG</sequence>
<dbReference type="Proteomes" id="UP000029998">
    <property type="component" value="Unassembled WGS sequence"/>
</dbReference>
<name>A0A0A0EUV1_9GAMM</name>
<evidence type="ECO:0000256" key="1">
    <source>
        <dbReference type="SAM" id="SignalP"/>
    </source>
</evidence>
<dbReference type="Gene3D" id="3.30.10.10">
    <property type="entry name" value="Trypsin Inhibitor V, subunit A"/>
    <property type="match status" value="1"/>
</dbReference>
<gene>
    <name evidence="2" type="ORF">N800_05520</name>
</gene>
<dbReference type="Pfam" id="PF11720">
    <property type="entry name" value="Inhibitor_I78"/>
    <property type="match status" value="1"/>
</dbReference>
<accession>A0A0A0EUV1</accession>
<evidence type="ECO:0000313" key="2">
    <source>
        <dbReference type="EMBL" id="KGM54035.1"/>
    </source>
</evidence>
<dbReference type="PANTHER" id="PTHR39600:SF1">
    <property type="entry name" value="PEPTIDASE INHIBITOR I78 FAMILY PROTEIN"/>
    <property type="match status" value="1"/>
</dbReference>
<keyword evidence="3" id="KW-1185">Reference proteome</keyword>
<feature type="signal peptide" evidence="1">
    <location>
        <begin position="1"/>
        <end position="21"/>
    </location>
</feature>
<dbReference type="AlphaFoldDB" id="A0A0A0EUV1"/>
<feature type="chain" id="PRO_5001962551" description="Peptidase inhibitor I78 family protein" evidence="1">
    <location>
        <begin position="22"/>
        <end position="97"/>
    </location>
</feature>
<proteinExistence type="predicted"/>
<dbReference type="STRING" id="1385517.N800_05520"/>
<protein>
    <recommendedName>
        <fullName evidence="4">Peptidase inhibitor I78 family protein</fullName>
    </recommendedName>
</protein>
<dbReference type="EMBL" id="AVPU01000017">
    <property type="protein sequence ID" value="KGM54035.1"/>
    <property type="molecule type" value="Genomic_DNA"/>
</dbReference>
<dbReference type="InterPro" id="IPR021719">
    <property type="entry name" value="Prot_inh_I78"/>
</dbReference>
<evidence type="ECO:0000313" key="3">
    <source>
        <dbReference type="Proteomes" id="UP000029998"/>
    </source>
</evidence>
<dbReference type="eggNOG" id="ENOG50339MI">
    <property type="taxonomic scope" value="Bacteria"/>
</dbReference>
<reference evidence="2 3" key="1">
    <citation type="submission" date="2013-08" db="EMBL/GenBank/DDBJ databases">
        <title>Genome sequencing of Lysobacter.</title>
        <authorList>
            <person name="Zhang S."/>
            <person name="Wang G."/>
        </authorList>
    </citation>
    <scope>NUCLEOTIDE SEQUENCE [LARGE SCALE GENOMIC DNA]</scope>
    <source>
        <strain evidence="2 3">GH1-9</strain>
    </source>
</reference>
<evidence type="ECO:0008006" key="4">
    <source>
        <dbReference type="Google" id="ProtNLM"/>
    </source>
</evidence>
<organism evidence="2 3">
    <name type="scientific">Lysobacter daejeonensis GH1-9</name>
    <dbReference type="NCBI Taxonomy" id="1385517"/>
    <lineage>
        <taxon>Bacteria</taxon>
        <taxon>Pseudomonadati</taxon>
        <taxon>Pseudomonadota</taxon>
        <taxon>Gammaproteobacteria</taxon>
        <taxon>Lysobacterales</taxon>
        <taxon>Lysobacteraceae</taxon>
        <taxon>Aerolutibacter</taxon>
    </lineage>
</organism>
<keyword evidence="1" id="KW-0732">Signal</keyword>
<comment type="caution">
    <text evidence="2">The sequence shown here is derived from an EMBL/GenBank/DDBJ whole genome shotgun (WGS) entry which is preliminary data.</text>
</comment>